<gene>
    <name evidence="1" type="ORF">FCALED_LOCUS3159</name>
</gene>
<evidence type="ECO:0000313" key="1">
    <source>
        <dbReference type="EMBL" id="CAG8490006.1"/>
    </source>
</evidence>
<dbReference type="Proteomes" id="UP000789570">
    <property type="component" value="Unassembled WGS sequence"/>
</dbReference>
<organism evidence="1 2">
    <name type="scientific">Funneliformis caledonium</name>
    <dbReference type="NCBI Taxonomy" id="1117310"/>
    <lineage>
        <taxon>Eukaryota</taxon>
        <taxon>Fungi</taxon>
        <taxon>Fungi incertae sedis</taxon>
        <taxon>Mucoromycota</taxon>
        <taxon>Glomeromycotina</taxon>
        <taxon>Glomeromycetes</taxon>
        <taxon>Glomerales</taxon>
        <taxon>Glomeraceae</taxon>
        <taxon>Funneliformis</taxon>
    </lineage>
</organism>
<evidence type="ECO:0000313" key="2">
    <source>
        <dbReference type="Proteomes" id="UP000789570"/>
    </source>
</evidence>
<protein>
    <submittedName>
        <fullName evidence="1">9600_t:CDS:1</fullName>
    </submittedName>
</protein>
<keyword evidence="2" id="KW-1185">Reference proteome</keyword>
<dbReference type="AlphaFoldDB" id="A0A9N8ZC67"/>
<dbReference type="SUPFAM" id="SSF57850">
    <property type="entry name" value="RING/U-box"/>
    <property type="match status" value="1"/>
</dbReference>
<dbReference type="EMBL" id="CAJVPQ010000532">
    <property type="protein sequence ID" value="CAG8490006.1"/>
    <property type="molecule type" value="Genomic_DNA"/>
</dbReference>
<accession>A0A9N8ZC67</accession>
<proteinExistence type="predicted"/>
<dbReference type="Gene3D" id="3.30.40.10">
    <property type="entry name" value="Zinc/RING finger domain, C3HC4 (zinc finger)"/>
    <property type="match status" value="1"/>
</dbReference>
<name>A0A9N8ZC67_9GLOM</name>
<feature type="non-terminal residue" evidence="1">
    <location>
        <position position="582"/>
    </location>
</feature>
<dbReference type="InterPro" id="IPR013083">
    <property type="entry name" value="Znf_RING/FYVE/PHD"/>
</dbReference>
<reference evidence="1" key="1">
    <citation type="submission" date="2021-06" db="EMBL/GenBank/DDBJ databases">
        <authorList>
            <person name="Kallberg Y."/>
            <person name="Tangrot J."/>
            <person name="Rosling A."/>
        </authorList>
    </citation>
    <scope>NUCLEOTIDE SEQUENCE</scope>
    <source>
        <strain evidence="1">UK204</strain>
    </source>
</reference>
<dbReference type="OrthoDB" id="2435388at2759"/>
<comment type="caution">
    <text evidence="1">The sequence shown here is derived from an EMBL/GenBank/DDBJ whole genome shotgun (WGS) entry which is preliminary data.</text>
</comment>
<sequence>MEGGSSSSKKPNTASINIENNSIVFEMDSHKITHNNHILHKLEEDGPTTPDEKAKELLTKIAETKFLYALKLLFENPLNQFSPRVLRDSLIELSDPTPFDYYEKQSEVVLELHLRTYVAVLEQICFSPMRLSKELRDRVYNSLAMFSEIHRKIAQVMQEGINNNFRSNFNQFNQRNDDINDRNIIKIKRRNYNIDFLLIHLRDTLHSLRDDETWYQEILRRTKDLLKVALNITPGILSNVAPIPNDNCSILNMLTQLRQGLSFKYPVASYYVDWRIMLIIHNNLFRWMENKKNIISKKFGERILIEYLWGYSEIEWNNIADKSMLDSQTKFDEVSNKLVKILRNSGSFINDLAGNEPLTLPNTLWFGVLDLAQNLVLKSTQPVIYGLCYYLAIESLNRAPNSFIQYKAIEILLQLQTMNHETFSMIDLDFDQYIQKLETDASEKFQSLLSFTKEKCHIDFNLLNDEIENGKGKGKGIDQNRKEKIIISFDILNVIADEMACPISNEPEEQLCILKCQHVLSLNNLNKLRQKTCPKCRELIEENNIKHLSQNAIYKNLYSYLLDGGYILPSTELEDLNQNTYE</sequence>